<evidence type="ECO:0000256" key="13">
    <source>
        <dbReference type="SAM" id="Phobius"/>
    </source>
</evidence>
<evidence type="ECO:0000256" key="10">
    <source>
        <dbReference type="ARBA" id="ARBA00023136"/>
    </source>
</evidence>
<evidence type="ECO:0000313" key="15">
    <source>
        <dbReference type="Proteomes" id="UP001425155"/>
    </source>
</evidence>
<keyword evidence="15" id="KW-1185">Reference proteome</keyword>
<keyword evidence="10 13" id="KW-0472">Membrane</keyword>
<evidence type="ECO:0000256" key="1">
    <source>
        <dbReference type="ARBA" id="ARBA00004141"/>
    </source>
</evidence>
<feature type="transmembrane region" description="Helical" evidence="13">
    <location>
        <begin position="117"/>
        <end position="135"/>
    </location>
</feature>
<comment type="similarity">
    <text evidence="2">Belongs to the TMEM175 family.</text>
</comment>
<keyword evidence="8 13" id="KW-1133">Transmembrane helix</keyword>
<evidence type="ECO:0000256" key="7">
    <source>
        <dbReference type="ARBA" id="ARBA00022958"/>
    </source>
</evidence>
<evidence type="ECO:0000256" key="2">
    <source>
        <dbReference type="ARBA" id="ARBA00006920"/>
    </source>
</evidence>
<dbReference type="EMBL" id="JBCLVG010000001">
    <property type="protein sequence ID" value="MEN1945914.1"/>
    <property type="molecule type" value="Genomic_DNA"/>
</dbReference>
<reference evidence="14 15" key="1">
    <citation type="submission" date="2024-03" db="EMBL/GenBank/DDBJ databases">
        <title>YIM 134122 draft genome.</title>
        <authorList>
            <person name="Zuo S."/>
            <person name="Xiong L."/>
        </authorList>
    </citation>
    <scope>NUCLEOTIDE SEQUENCE [LARGE SCALE GENOMIC DNA]</scope>
    <source>
        <strain evidence="14 15">YIM 134122</strain>
    </source>
</reference>
<dbReference type="RefSeq" id="WP_342112410.1">
    <property type="nucleotide sequence ID" value="NZ_JBCAUN010000001.1"/>
</dbReference>
<evidence type="ECO:0000256" key="3">
    <source>
        <dbReference type="ARBA" id="ARBA00022448"/>
    </source>
</evidence>
<proteinExistence type="inferred from homology"/>
<evidence type="ECO:0000256" key="12">
    <source>
        <dbReference type="ARBA" id="ARBA00034430"/>
    </source>
</evidence>
<keyword evidence="5 13" id="KW-0812">Transmembrane</keyword>
<organism evidence="14 15">
    <name type="scientific">Leifsonia stereocauli</name>
    <dbReference type="NCBI Taxonomy" id="3134136"/>
    <lineage>
        <taxon>Bacteria</taxon>
        <taxon>Bacillati</taxon>
        <taxon>Actinomycetota</taxon>
        <taxon>Actinomycetes</taxon>
        <taxon>Micrococcales</taxon>
        <taxon>Microbacteriaceae</taxon>
        <taxon>Leifsonia</taxon>
    </lineage>
</organism>
<evidence type="ECO:0000256" key="8">
    <source>
        <dbReference type="ARBA" id="ARBA00022989"/>
    </source>
</evidence>
<feature type="transmembrane region" description="Helical" evidence="13">
    <location>
        <begin position="49"/>
        <end position="68"/>
    </location>
</feature>
<keyword evidence="7" id="KW-0630">Potassium</keyword>
<evidence type="ECO:0000256" key="11">
    <source>
        <dbReference type="ARBA" id="ARBA00023303"/>
    </source>
</evidence>
<evidence type="ECO:0000256" key="9">
    <source>
        <dbReference type="ARBA" id="ARBA00023065"/>
    </source>
</evidence>
<comment type="subcellular location">
    <subcellularLocation>
        <location evidence="1">Membrane</location>
        <topology evidence="1">Multi-pass membrane protein</topology>
    </subcellularLocation>
</comment>
<keyword evidence="6" id="KW-0631">Potassium channel</keyword>
<keyword evidence="3" id="KW-0813">Transport</keyword>
<protein>
    <submittedName>
        <fullName evidence="14">TMEM175 family protein</fullName>
    </submittedName>
</protein>
<feature type="transmembrane region" description="Helical" evidence="13">
    <location>
        <begin position="80"/>
        <end position="97"/>
    </location>
</feature>
<feature type="transmembrane region" description="Helical" evidence="13">
    <location>
        <begin position="156"/>
        <end position="183"/>
    </location>
</feature>
<accession>A0ABU9W1P6</accession>
<evidence type="ECO:0000256" key="4">
    <source>
        <dbReference type="ARBA" id="ARBA00022538"/>
    </source>
</evidence>
<dbReference type="InterPro" id="IPR010617">
    <property type="entry name" value="TMEM175-like"/>
</dbReference>
<evidence type="ECO:0000256" key="6">
    <source>
        <dbReference type="ARBA" id="ARBA00022826"/>
    </source>
</evidence>
<comment type="caution">
    <text evidence="14">The sequence shown here is derived from an EMBL/GenBank/DDBJ whole genome shotgun (WGS) entry which is preliminary data.</text>
</comment>
<dbReference type="PANTHER" id="PTHR31462:SF5">
    <property type="entry name" value="ENDOSOMAL_LYSOSOMAL PROTON CHANNEL TMEM175"/>
    <property type="match status" value="1"/>
</dbReference>
<gene>
    <name evidence="14" type="ORF">WJX64_05095</name>
</gene>
<keyword evidence="9" id="KW-0406">Ion transport</keyword>
<dbReference type="PANTHER" id="PTHR31462">
    <property type="entry name" value="ENDOSOMAL/LYSOSOMAL POTASSIUM CHANNEL TMEM175"/>
    <property type="match status" value="1"/>
</dbReference>
<sequence length="211" mass="23132">MSTRRLEAFTDGVFAIAATLLVLDLTVNDLAGAKTDAELWRGLVDMWPAVSSFAISFFLLCLLWSIHVRQFEYIVHVDTPMLWLNTLRLFGVVLIPFTTSLDSRFGGLTLGQTLLPINFFWVVLFGYLLWVRAAAPGSGLIEGLSPLEAARSRRDALSAVILGAVVVIAAPFIGSWAFIAYAFDTPLSRLLSGRIEDTTVSGVPETDPRPE</sequence>
<dbReference type="Proteomes" id="UP001425155">
    <property type="component" value="Unassembled WGS sequence"/>
</dbReference>
<evidence type="ECO:0000256" key="5">
    <source>
        <dbReference type="ARBA" id="ARBA00022692"/>
    </source>
</evidence>
<name>A0ABU9W1P6_9MICO</name>
<keyword evidence="4" id="KW-0633">Potassium transport</keyword>
<evidence type="ECO:0000313" key="14">
    <source>
        <dbReference type="EMBL" id="MEN1945914.1"/>
    </source>
</evidence>
<comment type="catalytic activity">
    <reaction evidence="12">
        <text>K(+)(in) = K(+)(out)</text>
        <dbReference type="Rhea" id="RHEA:29463"/>
        <dbReference type="ChEBI" id="CHEBI:29103"/>
    </reaction>
</comment>
<dbReference type="Pfam" id="PF06736">
    <property type="entry name" value="TMEM175"/>
    <property type="match status" value="1"/>
</dbReference>
<keyword evidence="11" id="KW-0407">Ion channel</keyword>